<organism evidence="9 10">
    <name type="scientific">Priestia megaterium</name>
    <name type="common">Bacillus megaterium</name>
    <dbReference type="NCBI Taxonomy" id="1404"/>
    <lineage>
        <taxon>Bacteria</taxon>
        <taxon>Bacillati</taxon>
        <taxon>Bacillota</taxon>
        <taxon>Bacilli</taxon>
        <taxon>Bacillales</taxon>
        <taxon>Bacillaceae</taxon>
        <taxon>Priestia</taxon>
    </lineage>
</organism>
<dbReference type="SUPFAM" id="SSF103473">
    <property type="entry name" value="MFS general substrate transporter"/>
    <property type="match status" value="1"/>
</dbReference>
<dbReference type="InterPro" id="IPR036259">
    <property type="entry name" value="MFS_trans_sf"/>
</dbReference>
<feature type="domain" description="Major facilitator superfamily (MFS) profile" evidence="8">
    <location>
        <begin position="6"/>
        <end position="380"/>
    </location>
</feature>
<feature type="transmembrane region" description="Helical" evidence="7">
    <location>
        <begin position="44"/>
        <end position="65"/>
    </location>
</feature>
<evidence type="ECO:0000313" key="9">
    <source>
        <dbReference type="EMBL" id="QIZ08623.1"/>
    </source>
</evidence>
<feature type="transmembrane region" description="Helical" evidence="7">
    <location>
        <begin position="358"/>
        <end position="381"/>
    </location>
</feature>
<evidence type="ECO:0000256" key="3">
    <source>
        <dbReference type="ARBA" id="ARBA00022475"/>
    </source>
</evidence>
<evidence type="ECO:0000256" key="2">
    <source>
        <dbReference type="ARBA" id="ARBA00022448"/>
    </source>
</evidence>
<comment type="subcellular location">
    <subcellularLocation>
        <location evidence="1">Cell membrane</location>
        <topology evidence="1">Multi-pass membrane protein</topology>
    </subcellularLocation>
</comment>
<dbReference type="GO" id="GO:0022857">
    <property type="term" value="F:transmembrane transporter activity"/>
    <property type="evidence" value="ECO:0007669"/>
    <property type="project" value="InterPro"/>
</dbReference>
<dbReference type="AlphaFoldDB" id="A0A6H1P4Z8"/>
<evidence type="ECO:0000256" key="1">
    <source>
        <dbReference type="ARBA" id="ARBA00004651"/>
    </source>
</evidence>
<evidence type="ECO:0000313" key="10">
    <source>
        <dbReference type="Proteomes" id="UP000501868"/>
    </source>
</evidence>
<feature type="transmembrane region" description="Helical" evidence="7">
    <location>
        <begin position="158"/>
        <end position="177"/>
    </location>
</feature>
<keyword evidence="6 7" id="KW-0472">Membrane</keyword>
<dbReference type="EMBL" id="CP051128">
    <property type="protein sequence ID" value="QIZ08623.1"/>
    <property type="molecule type" value="Genomic_DNA"/>
</dbReference>
<feature type="transmembrane region" description="Helical" evidence="7">
    <location>
        <begin position="72"/>
        <end position="91"/>
    </location>
</feature>
<name>A0A6H1P4Z8_PRIMG</name>
<feature type="transmembrane region" description="Helical" evidence="7">
    <location>
        <begin position="203"/>
        <end position="225"/>
    </location>
</feature>
<evidence type="ECO:0000256" key="7">
    <source>
        <dbReference type="SAM" id="Phobius"/>
    </source>
</evidence>
<protein>
    <submittedName>
        <fullName evidence="9">MFS transporter</fullName>
    </submittedName>
</protein>
<feature type="transmembrane region" description="Helical" evidence="7">
    <location>
        <begin position="7"/>
        <end position="24"/>
    </location>
</feature>
<reference evidence="9 10" key="2">
    <citation type="submission" date="2020-04" db="EMBL/GenBank/DDBJ databases">
        <authorList>
            <person name="Fomenkov A."/>
            <person name="Anton B.P."/>
            <person name="Roberts R.J."/>
        </authorList>
    </citation>
    <scope>NUCLEOTIDE SEQUENCE [LARGE SCALE GENOMIC DNA]</scope>
    <source>
        <strain evidence="9 10">S2</strain>
    </source>
</reference>
<dbReference type="InterPro" id="IPR020846">
    <property type="entry name" value="MFS_dom"/>
</dbReference>
<feature type="transmembrane region" description="Helical" evidence="7">
    <location>
        <begin position="274"/>
        <end position="304"/>
    </location>
</feature>
<feature type="transmembrane region" description="Helical" evidence="7">
    <location>
        <begin position="237"/>
        <end position="253"/>
    </location>
</feature>
<keyword evidence="4 7" id="KW-0812">Transmembrane</keyword>
<dbReference type="PROSITE" id="PS50850">
    <property type="entry name" value="MFS"/>
    <property type="match status" value="1"/>
</dbReference>
<feature type="transmembrane region" description="Helical" evidence="7">
    <location>
        <begin position="97"/>
        <end position="119"/>
    </location>
</feature>
<keyword evidence="5 7" id="KW-1133">Transmembrane helix</keyword>
<reference evidence="9 10" key="1">
    <citation type="submission" date="2020-04" db="EMBL/GenBank/DDBJ databases">
        <title>Genome-Wide Identification of 5-Methylcytosine Sites in Bacterial Genomes By High-Throughput Sequencing of MspJI Restriction Fragments.</title>
        <authorList>
            <person name="Wu V."/>
        </authorList>
    </citation>
    <scope>NUCLEOTIDE SEQUENCE [LARGE SCALE GENOMIC DNA]</scope>
    <source>
        <strain evidence="9 10">S2</strain>
    </source>
</reference>
<dbReference type="GO" id="GO:0005886">
    <property type="term" value="C:plasma membrane"/>
    <property type="evidence" value="ECO:0007669"/>
    <property type="project" value="UniProtKB-SubCell"/>
</dbReference>
<dbReference type="PANTHER" id="PTHR43124:SF10">
    <property type="entry name" value="PURINE EFFLUX PUMP PBUE"/>
    <property type="match status" value="1"/>
</dbReference>
<accession>A0A6H1P4Z8</accession>
<keyword evidence="3" id="KW-1003">Cell membrane</keyword>
<gene>
    <name evidence="9" type="ORF">HFZ78_19515</name>
</gene>
<feature type="transmembrane region" description="Helical" evidence="7">
    <location>
        <begin position="131"/>
        <end position="152"/>
    </location>
</feature>
<evidence type="ECO:0000256" key="4">
    <source>
        <dbReference type="ARBA" id="ARBA00022692"/>
    </source>
</evidence>
<dbReference type="CDD" id="cd17324">
    <property type="entry name" value="MFS_NepI_like"/>
    <property type="match status" value="1"/>
</dbReference>
<evidence type="ECO:0000259" key="8">
    <source>
        <dbReference type="PROSITE" id="PS50850"/>
    </source>
</evidence>
<dbReference type="Gene3D" id="1.20.1250.20">
    <property type="entry name" value="MFS general substrate transporter like domains"/>
    <property type="match status" value="2"/>
</dbReference>
<evidence type="ECO:0000256" key="6">
    <source>
        <dbReference type="ARBA" id="ARBA00023136"/>
    </source>
</evidence>
<dbReference type="PANTHER" id="PTHR43124">
    <property type="entry name" value="PURINE EFFLUX PUMP PBUE"/>
    <property type="match status" value="1"/>
</dbReference>
<sequence>MSNNGKIYILAMISFLVGTSQYIITGILDKMADALSISIEAAGQLITVYSLAYAIDTPILMALLAKMERRRLLIYSLSFFILGNILSVIMLGYGLFMIARIIMALSTGVAVVTVLSLAAKIAPADKKASSIATVVMGFTTSLIIGVPIGRFITSAYGWKFVFLGVALLVFIAIFIILHSIPRIMGDEPIPLTKQIVMLKKPKITLGLSITFFLMAGYGVVFTYLSPYLINTVGMSDHLLSIALLALGIASLFGSKFGGFSADRWGIVTTLKRGLVLNIISMILLSFASSSLIAVFMILIIWSFAGWSSGATQQYNLATIHPESSDVLLGLNQSMMQLGFAVGAGLGGLVVGQLSVSSITWFGALGVVFALVTTFGLSRYLIRENVVNQNFRAHKRA</sequence>
<dbReference type="Proteomes" id="UP000501868">
    <property type="component" value="Chromosome"/>
</dbReference>
<dbReference type="Pfam" id="PF07690">
    <property type="entry name" value="MFS_1"/>
    <property type="match status" value="1"/>
</dbReference>
<dbReference type="InterPro" id="IPR011701">
    <property type="entry name" value="MFS"/>
</dbReference>
<keyword evidence="2" id="KW-0813">Transport</keyword>
<evidence type="ECO:0000256" key="5">
    <source>
        <dbReference type="ARBA" id="ARBA00022989"/>
    </source>
</evidence>
<dbReference type="InterPro" id="IPR050189">
    <property type="entry name" value="MFS_Efflux_Transporters"/>
</dbReference>
<proteinExistence type="predicted"/>